<keyword evidence="3" id="KW-1185">Reference proteome</keyword>
<dbReference type="EMBL" id="CP096829">
    <property type="protein sequence ID" value="UPZ16826.1"/>
    <property type="molecule type" value="Genomic_DNA"/>
</dbReference>
<reference evidence="2 3" key="1">
    <citation type="submission" date="2022-04" db="EMBL/GenBank/DDBJ databases">
        <authorList>
            <person name="Ra J.-S."/>
            <person name="Kim S.-B."/>
        </authorList>
    </citation>
    <scope>NUCLEOTIDE SEQUENCE [LARGE SCALE GENOMIC DNA]</scope>
    <source>
        <strain evidence="2 3">MMS21-Er5</strain>
    </source>
</reference>
<feature type="transmembrane region" description="Helical" evidence="1">
    <location>
        <begin position="21"/>
        <end position="43"/>
    </location>
</feature>
<organism evidence="2 3">
    <name type="scientific">Flavobacterium humidisoli</name>
    <dbReference type="NCBI Taxonomy" id="2937442"/>
    <lineage>
        <taxon>Bacteria</taxon>
        <taxon>Pseudomonadati</taxon>
        <taxon>Bacteroidota</taxon>
        <taxon>Flavobacteriia</taxon>
        <taxon>Flavobacteriales</taxon>
        <taxon>Flavobacteriaceae</taxon>
        <taxon>Flavobacterium</taxon>
    </lineage>
</organism>
<feature type="transmembrane region" description="Helical" evidence="1">
    <location>
        <begin position="143"/>
        <end position="164"/>
    </location>
</feature>
<accession>A0ABY4LYY2</accession>
<dbReference type="Proteomes" id="UP000829998">
    <property type="component" value="Chromosome"/>
</dbReference>
<sequence>MKKREVPFSILIKLIKSKGPISLMGFIFTFSSLFILFPFVFFISELTLDPYQKYNLDEIKKYGLEQKARIINIKSIKNVSINGEHPLLFNYQYTTNGKIVSDKFQTMDFDKTQNIKIGDEIKIKMFENQSKISGLEPFTFPFYIFYLLPFIFFIVGATFLLITLKPSLREYNLYKNGIVKDANIISIILNSGIPLFNIAQKVSINYYYIGSDGKKIFGKSNTSDYSIINEKKENDKIKIFVSETNESNSCLIPKLEALQNQWKM</sequence>
<evidence type="ECO:0000313" key="3">
    <source>
        <dbReference type="Proteomes" id="UP000829998"/>
    </source>
</evidence>
<dbReference type="RefSeq" id="WP_248728893.1">
    <property type="nucleotide sequence ID" value="NZ_CP096829.1"/>
</dbReference>
<evidence type="ECO:0000256" key="1">
    <source>
        <dbReference type="SAM" id="Phobius"/>
    </source>
</evidence>
<keyword evidence="1" id="KW-0472">Membrane</keyword>
<keyword evidence="1" id="KW-0812">Transmembrane</keyword>
<evidence type="ECO:0008006" key="4">
    <source>
        <dbReference type="Google" id="ProtNLM"/>
    </source>
</evidence>
<protein>
    <recommendedName>
        <fullName evidence="4">DUF3592 domain-containing protein</fullName>
    </recommendedName>
</protein>
<proteinExistence type="predicted"/>
<gene>
    <name evidence="2" type="ORF">M0M44_05640</name>
</gene>
<evidence type="ECO:0000313" key="2">
    <source>
        <dbReference type="EMBL" id="UPZ16826.1"/>
    </source>
</evidence>
<name>A0ABY4LYY2_9FLAO</name>
<keyword evidence="1" id="KW-1133">Transmembrane helix</keyword>